<sequence>MTLGINVVSQRHTILLLLCNLLGTIYGYIWYGEQLSITETQFKIFVPDSPTASLFLCFVLVTFILGKNIPVFEALAFVSLIKYGVWAVIMNIIMFIQYDTVTITGCMLILSHGIMAIEAFIFYPRFKISMMSFIIAMIWVFHNDIIDYVFMQYPYYDFIASHLEAVAYLAFWLSVIPLILYLYLTRFKKIKYLTVIDVHSKMFIKE</sequence>
<gene>
    <name evidence="2" type="ORF">J4710_06790</name>
</gene>
<feature type="transmembrane region" description="Helical" evidence="1">
    <location>
        <begin position="74"/>
        <end position="96"/>
    </location>
</feature>
<dbReference type="PANTHER" id="PTHR40042:SF1">
    <property type="entry name" value="DUF1405 DOMAIN-CONTAINING PROTEIN"/>
    <property type="match status" value="1"/>
</dbReference>
<accession>A0A939NLT7</accession>
<feature type="transmembrane region" description="Helical" evidence="1">
    <location>
        <begin position="165"/>
        <end position="184"/>
    </location>
</feature>
<feature type="transmembrane region" description="Helical" evidence="1">
    <location>
        <begin position="51"/>
        <end position="67"/>
    </location>
</feature>
<dbReference type="InterPro" id="IPR009845">
    <property type="entry name" value="DUF1405"/>
</dbReference>
<keyword evidence="1" id="KW-0472">Membrane</keyword>
<dbReference type="EMBL" id="JAGETT010000036">
    <property type="protein sequence ID" value="MBO1919935.1"/>
    <property type="molecule type" value="Genomic_DNA"/>
</dbReference>
<dbReference type="Pfam" id="PF07187">
    <property type="entry name" value="DUF1405"/>
    <property type="match status" value="1"/>
</dbReference>
<name>A0A939NLT7_STAXY</name>
<protein>
    <submittedName>
        <fullName evidence="2">DUF1405 domain-containing protein</fullName>
    </submittedName>
</protein>
<evidence type="ECO:0000256" key="1">
    <source>
        <dbReference type="SAM" id="Phobius"/>
    </source>
</evidence>
<reference evidence="2" key="1">
    <citation type="submission" date="2021-03" db="EMBL/GenBank/DDBJ databases">
        <title>Molecular epidemiology and mechanisms of colistin and carbapenem resistance in Enterobacteriaceae from clinical isolates, the environment and porcine samples in Pretoria, South Africa.</title>
        <authorList>
            <person name="Bogoshi D."/>
            <person name="Mbelle N.M."/>
            <person name="Naidoo V."/>
            <person name="Osei Sekyere J."/>
        </authorList>
    </citation>
    <scope>NUCLEOTIDE SEQUENCE</scope>
    <source>
        <strain evidence="2">ESB009</strain>
    </source>
</reference>
<feature type="transmembrane region" description="Helical" evidence="1">
    <location>
        <begin position="102"/>
        <end position="123"/>
    </location>
</feature>
<feature type="transmembrane region" description="Helical" evidence="1">
    <location>
        <begin position="130"/>
        <end position="153"/>
    </location>
</feature>
<dbReference type="AlphaFoldDB" id="A0A939NLT7"/>
<proteinExistence type="predicted"/>
<evidence type="ECO:0000313" key="2">
    <source>
        <dbReference type="EMBL" id="MBO1919935.1"/>
    </source>
</evidence>
<comment type="caution">
    <text evidence="2">The sequence shown here is derived from an EMBL/GenBank/DDBJ whole genome shotgun (WGS) entry which is preliminary data.</text>
</comment>
<feature type="transmembrane region" description="Helical" evidence="1">
    <location>
        <begin position="12"/>
        <end position="31"/>
    </location>
</feature>
<dbReference type="PANTHER" id="PTHR40042">
    <property type="entry name" value="HYPOTHETICAL MEMBRANE SPANNING PROTEIN"/>
    <property type="match status" value="1"/>
</dbReference>
<organism evidence="2">
    <name type="scientific">Staphylococcus xylosus</name>
    <dbReference type="NCBI Taxonomy" id="1288"/>
    <lineage>
        <taxon>Bacteria</taxon>
        <taxon>Bacillati</taxon>
        <taxon>Bacillota</taxon>
        <taxon>Bacilli</taxon>
        <taxon>Bacillales</taxon>
        <taxon>Staphylococcaceae</taxon>
        <taxon>Staphylococcus</taxon>
    </lineage>
</organism>
<keyword evidence="1" id="KW-1133">Transmembrane helix</keyword>
<keyword evidence="1" id="KW-0812">Transmembrane</keyword>